<feature type="domain" description="Carbohydrate binding module family 25" evidence="2">
    <location>
        <begin position="16"/>
        <end position="115"/>
    </location>
</feature>
<name>A0A368KLG0_9BACT</name>
<dbReference type="InterPro" id="IPR039331">
    <property type="entry name" value="PAPs-like"/>
</dbReference>
<dbReference type="InterPro" id="IPR029052">
    <property type="entry name" value="Metallo-depent_PP-like"/>
</dbReference>
<comment type="caution">
    <text evidence="3">The sequence shown here is derived from an EMBL/GenBank/DDBJ whole genome shotgun (WGS) entry which is preliminary data.</text>
</comment>
<dbReference type="EMBL" id="QPEX01000044">
    <property type="protein sequence ID" value="RCS42048.1"/>
    <property type="molecule type" value="Genomic_DNA"/>
</dbReference>
<dbReference type="SMART" id="SM01066">
    <property type="entry name" value="CBM_25"/>
    <property type="match status" value="1"/>
</dbReference>
<dbReference type="Pfam" id="PF00149">
    <property type="entry name" value="Metallophos"/>
    <property type="match status" value="1"/>
</dbReference>
<sequence>MRHDAIAFSSADPQPGEPVTIMYKGSLANAETLYIHCGFNGWNQVSDPQLQVEDSGGNLEYFIETPLTKIEASHFEITIQLSREACVWHFVFFSENGLGRTWDNNGSDDYRAAVGRLYLGPYLPWNSNTQPHSGVVVNCITHVPMIFRLKYGKDPTLGKTVTGAFATHHRLELNDLQTVTGYFERLFRDEEPLTPVHRFKTAKEEVSVLSFMLVRDMQDSGDNRRWGDTAIEIAEAHSDVDFLILVGDLTWNDTPGHWWTFFDMGREVLTTKVAMPIIGNHDTPWTGSHWDAKTFLNNFAFLFSSTSLTFSSFRFGPVRFLEFDTEVPDEFSDANGKQFQWAQAELGDIASDPEGEWVFALMHIAPCNAGRRHRHTRGRFHHITRLFNRVVDWVFFGHERLYQRFHPLQYNATFTPSEAYGSGADDGVGYLIVPPAGNLPESHVVASEFDVSCCRKRLVYPAIDEGSSSVASEIGFVTADIDGRTIRLRTSVMGTLEMPVAS</sequence>
<dbReference type="Gene3D" id="3.60.21.10">
    <property type="match status" value="1"/>
</dbReference>
<dbReference type="Gene3D" id="2.60.40.10">
    <property type="entry name" value="Immunoglobulins"/>
    <property type="match status" value="1"/>
</dbReference>
<dbReference type="SUPFAM" id="SSF56300">
    <property type="entry name" value="Metallo-dependent phosphatases"/>
    <property type="match status" value="1"/>
</dbReference>
<protein>
    <recommendedName>
        <fullName evidence="2">Carbohydrate binding module family 25 domain-containing protein</fullName>
    </recommendedName>
</protein>
<organism evidence="3 4">
    <name type="scientific">Bremerella cremea</name>
    <dbReference type="NCBI Taxonomy" id="1031537"/>
    <lineage>
        <taxon>Bacteria</taxon>
        <taxon>Pseudomonadati</taxon>
        <taxon>Planctomycetota</taxon>
        <taxon>Planctomycetia</taxon>
        <taxon>Pirellulales</taxon>
        <taxon>Pirellulaceae</taxon>
        <taxon>Bremerella</taxon>
    </lineage>
</organism>
<proteinExistence type="predicted"/>
<evidence type="ECO:0000313" key="4">
    <source>
        <dbReference type="Proteomes" id="UP000253562"/>
    </source>
</evidence>
<dbReference type="AlphaFoldDB" id="A0A368KLG0"/>
<dbReference type="PANTHER" id="PTHR22953">
    <property type="entry name" value="ACID PHOSPHATASE RELATED"/>
    <property type="match status" value="1"/>
</dbReference>
<reference evidence="3 4" key="1">
    <citation type="submission" date="2018-07" db="EMBL/GenBank/DDBJ databases">
        <title>Comparative genomes isolates from brazilian mangrove.</title>
        <authorList>
            <person name="De Araujo J.E."/>
            <person name="Taketani R.G."/>
            <person name="Silva M.C.P."/>
            <person name="Lourenco M.V."/>
            <person name="Oliveira V.M."/>
            <person name="Andreote F.D."/>
        </authorList>
    </citation>
    <scope>NUCLEOTIDE SEQUENCE [LARGE SCALE GENOMIC DNA]</scope>
    <source>
        <strain evidence="3 4">HEX PRIS-MGV</strain>
    </source>
</reference>
<dbReference type="InterPro" id="IPR013783">
    <property type="entry name" value="Ig-like_fold"/>
</dbReference>
<dbReference type="PANTHER" id="PTHR22953:SF153">
    <property type="entry name" value="PURPLE ACID PHOSPHATASE"/>
    <property type="match status" value="1"/>
</dbReference>
<dbReference type="GO" id="GO:0003993">
    <property type="term" value="F:acid phosphatase activity"/>
    <property type="evidence" value="ECO:0007669"/>
    <property type="project" value="InterPro"/>
</dbReference>
<accession>A0A368KLG0</accession>
<dbReference type="Proteomes" id="UP000253562">
    <property type="component" value="Unassembled WGS sequence"/>
</dbReference>
<evidence type="ECO:0000313" key="3">
    <source>
        <dbReference type="EMBL" id="RCS42048.1"/>
    </source>
</evidence>
<dbReference type="InterPro" id="IPR004843">
    <property type="entry name" value="Calcineurin-like_PHP"/>
</dbReference>
<keyword evidence="1" id="KW-0732">Signal</keyword>
<gene>
    <name evidence="3" type="ORF">DTL42_19655</name>
</gene>
<evidence type="ECO:0000259" key="2">
    <source>
        <dbReference type="SMART" id="SM01066"/>
    </source>
</evidence>
<dbReference type="InterPro" id="IPR005085">
    <property type="entry name" value="CBM25"/>
</dbReference>
<evidence type="ECO:0000256" key="1">
    <source>
        <dbReference type="ARBA" id="ARBA00022729"/>
    </source>
</evidence>
<dbReference type="GO" id="GO:2001070">
    <property type="term" value="F:starch binding"/>
    <property type="evidence" value="ECO:0007669"/>
    <property type="project" value="InterPro"/>
</dbReference>